<protein>
    <submittedName>
        <fullName evidence="2">Uncharacterized protein</fullName>
    </submittedName>
</protein>
<reference evidence="2" key="1">
    <citation type="submission" date="2021-01" db="EMBL/GenBank/DDBJ databases">
        <authorList>
            <person name="Kaushik A."/>
        </authorList>
    </citation>
    <scope>NUCLEOTIDE SEQUENCE</scope>
    <source>
        <strain evidence="2">AG1-1B</strain>
    </source>
</reference>
<dbReference type="EMBL" id="CAJMWQ010001058">
    <property type="protein sequence ID" value="CAE6432204.1"/>
    <property type="molecule type" value="Genomic_DNA"/>
</dbReference>
<accession>A0A8H3APR1</accession>
<feature type="region of interest" description="Disordered" evidence="1">
    <location>
        <begin position="137"/>
        <end position="221"/>
    </location>
</feature>
<comment type="caution">
    <text evidence="2">The sequence shown here is derived from an EMBL/GenBank/DDBJ whole genome shotgun (WGS) entry which is preliminary data.</text>
</comment>
<evidence type="ECO:0000313" key="2">
    <source>
        <dbReference type="EMBL" id="CAE6432204.1"/>
    </source>
</evidence>
<sequence>MSAKCPSLRGALSASCYHWINLCLCTMTLDTPVDKFLLSTSDVLEGPQKTYIKCSKTGEIKWCKTRTLTLHEVIDELHAGSELAYSIHRPTRGWYIRVRSHAKPLLVTDLIPDPLVDTAQPDADSILMFNMSVVGPKGKERQRESAGSSSLAEQDEYSFPPTPPIRSPPPGKRQTDSAKSELLSEPSSPTTALHTDPLRSPDPPRPPAKLDSRALGPQPTLNLVFAPAPAPKVPPNPSFSRAFASGLFRAVTSTIFSPPRRSFSLSVRSSGGDAAATTPALESGPRFELERVLEYEDTTPVFSVSQITGTITVLNSGHGDTGLMVACAMAYLDFLAERDGYIASANGG</sequence>
<name>A0A8H3APR1_9AGAM</name>
<gene>
    <name evidence="2" type="ORF">RDB_LOCUS60794</name>
</gene>
<dbReference type="Proteomes" id="UP000663826">
    <property type="component" value="Unassembled WGS sequence"/>
</dbReference>
<proteinExistence type="predicted"/>
<evidence type="ECO:0000256" key="1">
    <source>
        <dbReference type="SAM" id="MobiDB-lite"/>
    </source>
</evidence>
<dbReference type="AlphaFoldDB" id="A0A8H3APR1"/>
<organism evidence="2 3">
    <name type="scientific">Rhizoctonia solani</name>
    <dbReference type="NCBI Taxonomy" id="456999"/>
    <lineage>
        <taxon>Eukaryota</taxon>
        <taxon>Fungi</taxon>
        <taxon>Dikarya</taxon>
        <taxon>Basidiomycota</taxon>
        <taxon>Agaricomycotina</taxon>
        <taxon>Agaricomycetes</taxon>
        <taxon>Cantharellales</taxon>
        <taxon>Ceratobasidiaceae</taxon>
        <taxon>Rhizoctonia</taxon>
    </lineage>
</organism>
<feature type="compositionally biased region" description="Pro residues" evidence="1">
    <location>
        <begin position="160"/>
        <end position="171"/>
    </location>
</feature>
<evidence type="ECO:0000313" key="3">
    <source>
        <dbReference type="Proteomes" id="UP000663826"/>
    </source>
</evidence>